<feature type="coiled-coil region" evidence="1">
    <location>
        <begin position="91"/>
        <end position="118"/>
    </location>
</feature>
<dbReference type="InterPro" id="IPR007470">
    <property type="entry name" value="HemX"/>
</dbReference>
<evidence type="ECO:0000313" key="5">
    <source>
        <dbReference type="Proteomes" id="UP000291822"/>
    </source>
</evidence>
<keyword evidence="5" id="KW-1185">Reference proteome</keyword>
<dbReference type="Pfam" id="PF04375">
    <property type="entry name" value="HemX"/>
    <property type="match status" value="1"/>
</dbReference>
<keyword evidence="3" id="KW-1133">Transmembrane helix</keyword>
<evidence type="ECO:0008006" key="6">
    <source>
        <dbReference type="Google" id="ProtNLM"/>
    </source>
</evidence>
<protein>
    <recommendedName>
        <fullName evidence="6">Heme biosynthesis operon protein HemX</fullName>
    </recommendedName>
</protein>
<keyword evidence="3" id="KW-0812">Transmembrane</keyword>
<name>A0A4R0YJR7_9GAMM</name>
<sequence length="359" mass="38518">MTQDHDTPEPVAAPVSAAPSTKAKRPASPPRGGTLALALLLSLVAMGGAGYVGWRQYTQETSVRGAMQDAASQEVRLANVERANEATDNDRTLLRQRLADAEQVNRSLRDELLAQADRTRNLEDAVAKLSERTLSGHDGMLLDETESLLRMAKERYALFHDAAGAAAAYDLADKTVAAVNDGAFSGLRQSINNEREALVKSQPTNQVGALESLTQLRATVVDLPLKSLDDDAQGAATDAWSRVRRALSSVVTVQRVSASPLSVTDARFARELVALDLAQAQAALLAFDNEAFVAALKRADANLAGAFDDKDEGVKQARARIEALTQQMQPKQPIELGAALTELRNLRSVHALKPVEAKP</sequence>
<comment type="caution">
    <text evidence="4">The sequence shown here is derived from an EMBL/GenBank/DDBJ whole genome shotgun (WGS) entry which is preliminary data.</text>
</comment>
<evidence type="ECO:0000256" key="2">
    <source>
        <dbReference type="SAM" id="MobiDB-lite"/>
    </source>
</evidence>
<evidence type="ECO:0000313" key="4">
    <source>
        <dbReference type="EMBL" id="TCI08722.1"/>
    </source>
</evidence>
<dbReference type="EMBL" id="SJTG01000004">
    <property type="protein sequence ID" value="TCI08722.1"/>
    <property type="molecule type" value="Genomic_DNA"/>
</dbReference>
<accession>A0A4R0YJR7</accession>
<organism evidence="4 5">
    <name type="scientific">Dyella soli</name>
    <dbReference type="NCBI Taxonomy" id="522319"/>
    <lineage>
        <taxon>Bacteria</taxon>
        <taxon>Pseudomonadati</taxon>
        <taxon>Pseudomonadota</taxon>
        <taxon>Gammaproteobacteria</taxon>
        <taxon>Lysobacterales</taxon>
        <taxon>Rhodanobacteraceae</taxon>
        <taxon>Dyella</taxon>
    </lineage>
</organism>
<feature type="compositionally biased region" description="Low complexity" evidence="2">
    <location>
        <begin position="9"/>
        <end position="21"/>
    </location>
</feature>
<feature type="region of interest" description="Disordered" evidence="2">
    <location>
        <begin position="1"/>
        <end position="30"/>
    </location>
</feature>
<reference evidence="4 5" key="1">
    <citation type="submission" date="2019-02" db="EMBL/GenBank/DDBJ databases">
        <title>Dyella amyloliquefaciens sp. nov., isolated from forest soil.</title>
        <authorList>
            <person name="Gao Z.-H."/>
            <person name="Qiu L.-H."/>
        </authorList>
    </citation>
    <scope>NUCLEOTIDE SEQUENCE [LARGE SCALE GENOMIC DNA]</scope>
    <source>
        <strain evidence="4 5">KACC 12747</strain>
    </source>
</reference>
<gene>
    <name evidence="4" type="ORF">EZM97_26450</name>
</gene>
<dbReference type="PANTHER" id="PTHR38043:SF1">
    <property type="entry name" value="PROTEIN HEMX"/>
    <property type="match status" value="1"/>
</dbReference>
<keyword evidence="3" id="KW-0472">Membrane</keyword>
<feature type="transmembrane region" description="Helical" evidence="3">
    <location>
        <begin position="34"/>
        <end position="54"/>
    </location>
</feature>
<evidence type="ECO:0000256" key="1">
    <source>
        <dbReference type="SAM" id="Coils"/>
    </source>
</evidence>
<dbReference type="PANTHER" id="PTHR38043">
    <property type="entry name" value="PROTEIN HEMX"/>
    <property type="match status" value="1"/>
</dbReference>
<dbReference type="AlphaFoldDB" id="A0A4R0YJR7"/>
<keyword evidence="1" id="KW-0175">Coiled coil</keyword>
<dbReference type="Proteomes" id="UP000291822">
    <property type="component" value="Unassembled WGS sequence"/>
</dbReference>
<proteinExistence type="predicted"/>
<evidence type="ECO:0000256" key="3">
    <source>
        <dbReference type="SAM" id="Phobius"/>
    </source>
</evidence>